<proteinExistence type="predicted"/>
<sequence>MTFERDFSRYEFDRFAHPSLEEFSVASEQSGIHSISYGDGNLDLYIEDRHAETTLVVFHAAVPPRVNTYPVFQGLSITRSLDCNLIFVSDPVLELETNLGWYGGDINRRLQQDLPSVLSAAIASFESHEHLSFFGPSGGGFASLYFSHQFPGSWAIPMNPQTDISKYSETAVNAYLGAAWARNDIMSAPFEHQVIDLYKEQFTNNVLYVQNLGDRTHVPKYLIPFLEATNEDRERTAVFSGEWGLGHKPTPGKVLTKIFQDVISSGGNWDYILKLQDADSTSTPEEISARSLEYIKSFQ</sequence>
<evidence type="ECO:0000313" key="2">
    <source>
        <dbReference type="Proteomes" id="UP000004840"/>
    </source>
</evidence>
<reference evidence="1 2" key="1">
    <citation type="journal article" date="2012" name="J. Bacteriol.">
        <title>Genome Sequence of Corynebacterium casei UCMA 3821, Isolated from a Smear-Ripened Cheese.</title>
        <authorList>
            <person name="Monnet C."/>
            <person name="Loux V."/>
            <person name="Bento P."/>
            <person name="Gibrat J.F."/>
            <person name="Straub C."/>
            <person name="Bonnarme P."/>
            <person name="Landaud S."/>
            <person name="Irlinger F."/>
        </authorList>
    </citation>
    <scope>NUCLEOTIDE SEQUENCE [LARGE SCALE GENOMIC DNA]</scope>
    <source>
        <strain evidence="1 2">UCMA 3821</strain>
    </source>
</reference>
<dbReference type="RefSeq" id="WP_006822395.1">
    <property type="nucleotide sequence ID" value="NZ_CAFW01000047.1"/>
</dbReference>
<protein>
    <recommendedName>
        <fullName evidence="3">Esterase</fullName>
    </recommendedName>
</protein>
<dbReference type="Proteomes" id="UP000004840">
    <property type="component" value="Unassembled WGS sequence"/>
</dbReference>
<dbReference type="AlphaFoldDB" id="G7HXH4"/>
<organism evidence="1 2">
    <name type="scientific">Corynebacterium casei UCMA 3821</name>
    <dbReference type="NCBI Taxonomy" id="1110505"/>
    <lineage>
        <taxon>Bacteria</taxon>
        <taxon>Bacillati</taxon>
        <taxon>Actinomycetota</taxon>
        <taxon>Actinomycetes</taxon>
        <taxon>Mycobacteriales</taxon>
        <taxon>Corynebacteriaceae</taxon>
        <taxon>Corynebacterium</taxon>
    </lineage>
</organism>
<name>G7HXH4_9CORY</name>
<evidence type="ECO:0008006" key="3">
    <source>
        <dbReference type="Google" id="ProtNLM"/>
    </source>
</evidence>
<dbReference type="InterPro" id="IPR029058">
    <property type="entry name" value="AB_hydrolase_fold"/>
</dbReference>
<dbReference type="EMBL" id="CAFW01000047">
    <property type="protein sequence ID" value="CCE54889.1"/>
    <property type="molecule type" value="Genomic_DNA"/>
</dbReference>
<accession>G7HXH4</accession>
<gene>
    <name evidence="1" type="ORF">CCAS_06665</name>
</gene>
<comment type="caution">
    <text evidence="1">The sequence shown here is derived from an EMBL/GenBank/DDBJ whole genome shotgun (WGS) entry which is preliminary data.</text>
</comment>
<evidence type="ECO:0000313" key="1">
    <source>
        <dbReference type="EMBL" id="CCE54889.1"/>
    </source>
</evidence>
<dbReference type="SUPFAM" id="SSF53474">
    <property type="entry name" value="alpha/beta-Hydrolases"/>
    <property type="match status" value="1"/>
</dbReference>